<accession>A0A8S4SDD5</accession>
<dbReference type="OrthoDB" id="7477935at2759"/>
<comment type="caution">
    <text evidence="2">The sequence shown here is derived from an EMBL/GenBank/DDBJ whole genome shotgun (WGS) entry which is preliminary data.</text>
</comment>
<keyword evidence="1" id="KW-1133">Transmembrane helix</keyword>
<sequence>MARIMMFELFWDRMKSLRITMEENLKFSELVCDSQVELQISKLEEYLKVYGKLLNNLKLAGHASKAMVDFIYITDGAINTIVPLIPAIFAELATIQIEKIKTYLKRQLLVCPHNALRSRTYDALKFLELRPFKYTIWRAFSVNISLLLGLVNLCTTYTIVAIQFSHVYG</sequence>
<evidence type="ECO:0000313" key="2">
    <source>
        <dbReference type="EMBL" id="CAH2257647.1"/>
    </source>
</evidence>
<name>A0A8S4SDD5_9NEOP</name>
<feature type="transmembrane region" description="Helical" evidence="1">
    <location>
        <begin position="140"/>
        <end position="164"/>
    </location>
</feature>
<dbReference type="AlphaFoldDB" id="A0A8S4SDD5"/>
<evidence type="ECO:0000256" key="1">
    <source>
        <dbReference type="SAM" id="Phobius"/>
    </source>
</evidence>
<organism evidence="2 3">
    <name type="scientific">Pararge aegeria aegeria</name>
    <dbReference type="NCBI Taxonomy" id="348720"/>
    <lineage>
        <taxon>Eukaryota</taxon>
        <taxon>Metazoa</taxon>
        <taxon>Ecdysozoa</taxon>
        <taxon>Arthropoda</taxon>
        <taxon>Hexapoda</taxon>
        <taxon>Insecta</taxon>
        <taxon>Pterygota</taxon>
        <taxon>Neoptera</taxon>
        <taxon>Endopterygota</taxon>
        <taxon>Lepidoptera</taxon>
        <taxon>Glossata</taxon>
        <taxon>Ditrysia</taxon>
        <taxon>Papilionoidea</taxon>
        <taxon>Nymphalidae</taxon>
        <taxon>Satyrinae</taxon>
        <taxon>Satyrini</taxon>
        <taxon>Parargina</taxon>
        <taxon>Pararge</taxon>
    </lineage>
</organism>
<evidence type="ECO:0000313" key="3">
    <source>
        <dbReference type="Proteomes" id="UP000838756"/>
    </source>
</evidence>
<dbReference type="EMBL" id="CAKXAJ010026123">
    <property type="protein sequence ID" value="CAH2257647.1"/>
    <property type="molecule type" value="Genomic_DNA"/>
</dbReference>
<keyword evidence="1" id="KW-0472">Membrane</keyword>
<proteinExistence type="predicted"/>
<keyword evidence="1" id="KW-0812">Transmembrane</keyword>
<keyword evidence="3" id="KW-1185">Reference proteome</keyword>
<protein>
    <submittedName>
        <fullName evidence="2">Jg20525 protein</fullName>
    </submittedName>
</protein>
<gene>
    <name evidence="2" type="primary">jg20525</name>
    <name evidence="2" type="ORF">PAEG_LOCUS23189</name>
</gene>
<reference evidence="2" key="1">
    <citation type="submission" date="2022-03" db="EMBL/GenBank/DDBJ databases">
        <authorList>
            <person name="Lindestad O."/>
        </authorList>
    </citation>
    <scope>NUCLEOTIDE SEQUENCE</scope>
</reference>
<dbReference type="Proteomes" id="UP000838756">
    <property type="component" value="Unassembled WGS sequence"/>
</dbReference>